<evidence type="ECO:0000256" key="1">
    <source>
        <dbReference type="SAM" id="MobiDB-lite"/>
    </source>
</evidence>
<feature type="compositionally biased region" description="Low complexity" evidence="1">
    <location>
        <begin position="9"/>
        <end position="23"/>
    </location>
</feature>
<protein>
    <submittedName>
        <fullName evidence="2">Uncharacterized protein</fullName>
    </submittedName>
</protein>
<accession>A0AAD3TUP8</accession>
<feature type="compositionally biased region" description="Polar residues" evidence="1">
    <location>
        <begin position="45"/>
        <end position="62"/>
    </location>
</feature>
<reference evidence="2" key="2">
    <citation type="submission" date="2023-06" db="EMBL/GenBank/DDBJ databases">
        <authorList>
            <person name="Kobayashi Y."/>
            <person name="Kayamori A."/>
            <person name="Aoki K."/>
            <person name="Shiwa Y."/>
            <person name="Fujita N."/>
            <person name="Sugita T."/>
            <person name="Iwasaki W."/>
            <person name="Tanaka N."/>
            <person name="Takashima M."/>
        </authorList>
    </citation>
    <scope>NUCLEOTIDE SEQUENCE</scope>
    <source>
        <strain evidence="2">HIS016</strain>
    </source>
</reference>
<name>A0AAD3TUP8_9TREE</name>
<dbReference type="AlphaFoldDB" id="A0AAD3TUP8"/>
<feature type="region of interest" description="Disordered" evidence="1">
    <location>
        <begin position="1"/>
        <end position="72"/>
    </location>
</feature>
<keyword evidence="3" id="KW-1185">Reference proteome</keyword>
<reference evidence="2" key="1">
    <citation type="journal article" date="2023" name="BMC Genomics">
        <title>Chromosome-level genome assemblies of Cutaneotrichosporon spp. (Trichosporonales, Basidiomycota) reveal imbalanced evolution between nucleotide sequences and chromosome synteny.</title>
        <authorList>
            <person name="Kobayashi Y."/>
            <person name="Kayamori A."/>
            <person name="Aoki K."/>
            <person name="Shiwa Y."/>
            <person name="Matsutani M."/>
            <person name="Fujita N."/>
            <person name="Sugita T."/>
            <person name="Iwasaki W."/>
            <person name="Tanaka N."/>
            <person name="Takashima M."/>
        </authorList>
    </citation>
    <scope>NUCLEOTIDE SEQUENCE</scope>
    <source>
        <strain evidence="2">HIS016</strain>
    </source>
</reference>
<evidence type="ECO:0000313" key="2">
    <source>
        <dbReference type="EMBL" id="GMK57225.1"/>
    </source>
</evidence>
<dbReference type="EMBL" id="BTCM01000004">
    <property type="protein sequence ID" value="GMK57225.1"/>
    <property type="molecule type" value="Genomic_DNA"/>
</dbReference>
<sequence length="102" mass="10513">MDVDSVPQSPATGPSGATSTPGTEVPSPVLKGSDTENDEAGVPAANSTAVVTENDGPTSAISDTPAGWPKAPRKLRDMFDEEIVDRWNAEFGDVFNPSDAAP</sequence>
<proteinExistence type="predicted"/>
<gene>
    <name evidence="2" type="ORF">CspeluHIS016_0400590</name>
</gene>
<dbReference type="Proteomes" id="UP001222932">
    <property type="component" value="Unassembled WGS sequence"/>
</dbReference>
<evidence type="ECO:0000313" key="3">
    <source>
        <dbReference type="Proteomes" id="UP001222932"/>
    </source>
</evidence>
<comment type="caution">
    <text evidence="2">The sequence shown here is derived from an EMBL/GenBank/DDBJ whole genome shotgun (WGS) entry which is preliminary data.</text>
</comment>
<organism evidence="2 3">
    <name type="scientific">Cutaneotrichosporon spelunceum</name>
    <dbReference type="NCBI Taxonomy" id="1672016"/>
    <lineage>
        <taxon>Eukaryota</taxon>
        <taxon>Fungi</taxon>
        <taxon>Dikarya</taxon>
        <taxon>Basidiomycota</taxon>
        <taxon>Agaricomycotina</taxon>
        <taxon>Tremellomycetes</taxon>
        <taxon>Trichosporonales</taxon>
        <taxon>Trichosporonaceae</taxon>
        <taxon>Cutaneotrichosporon</taxon>
    </lineage>
</organism>